<dbReference type="GO" id="GO:0008999">
    <property type="term" value="F:protein-N-terminal-alanine acetyltransferase activity"/>
    <property type="evidence" value="ECO:0007669"/>
    <property type="project" value="TreeGrafter"/>
</dbReference>
<gene>
    <name evidence="2" type="primary">ydaF-2</name>
    <name evidence="2" type="ORF">BBEV_2935</name>
</gene>
<dbReference type="PANTHER" id="PTHR43441">
    <property type="entry name" value="RIBOSOMAL-PROTEIN-SERINE ACETYLTRANSFERASE"/>
    <property type="match status" value="1"/>
</dbReference>
<dbReference type="EMBL" id="CP012502">
    <property type="protein sequence ID" value="AOM84260.1"/>
    <property type="molecule type" value="Genomic_DNA"/>
</dbReference>
<proteinExistence type="predicted"/>
<dbReference type="OrthoDB" id="9784707at2"/>
<feature type="domain" description="N-acetyltransferase" evidence="1">
    <location>
        <begin position="21"/>
        <end position="176"/>
    </location>
</feature>
<keyword evidence="2" id="KW-0808">Transferase</keyword>
<dbReference type="Pfam" id="PF13302">
    <property type="entry name" value="Acetyltransf_3"/>
    <property type="match status" value="1"/>
</dbReference>
<keyword evidence="3" id="KW-1185">Reference proteome</keyword>
<evidence type="ECO:0000259" key="1">
    <source>
        <dbReference type="PROSITE" id="PS51186"/>
    </source>
</evidence>
<dbReference type="AlphaFoldDB" id="A0A1D7QZA2"/>
<dbReference type="SUPFAM" id="SSF55729">
    <property type="entry name" value="Acyl-CoA N-acyltransferases (Nat)"/>
    <property type="match status" value="1"/>
</dbReference>
<dbReference type="InterPro" id="IPR000182">
    <property type="entry name" value="GNAT_dom"/>
</dbReference>
<name>A0A1D7QZA2_9BACI</name>
<dbReference type="InterPro" id="IPR016181">
    <property type="entry name" value="Acyl_CoA_acyltransferase"/>
</dbReference>
<dbReference type="GO" id="GO:0005737">
    <property type="term" value="C:cytoplasm"/>
    <property type="evidence" value="ECO:0007669"/>
    <property type="project" value="TreeGrafter"/>
</dbReference>
<reference evidence="2 3" key="1">
    <citation type="submission" date="2015-08" db="EMBL/GenBank/DDBJ databases">
        <title>The complete genome sequence of Bacillus beveridgei MLTeJB.</title>
        <authorList>
            <person name="Hanson T.E."/>
            <person name="Mesa C."/>
            <person name="Basesman S.M."/>
            <person name="Oremland R.S."/>
        </authorList>
    </citation>
    <scope>NUCLEOTIDE SEQUENCE [LARGE SCALE GENOMIC DNA]</scope>
    <source>
        <strain evidence="2 3">MLTeJB</strain>
    </source>
</reference>
<dbReference type="Gene3D" id="3.40.630.30">
    <property type="match status" value="1"/>
</dbReference>
<evidence type="ECO:0000313" key="2">
    <source>
        <dbReference type="EMBL" id="AOM84260.1"/>
    </source>
</evidence>
<dbReference type="InterPro" id="IPR051908">
    <property type="entry name" value="Ribosomal_N-acetyltransferase"/>
</dbReference>
<dbReference type="STRING" id="632773.BBEV_2935"/>
<dbReference type="RefSeq" id="WP_069366156.1">
    <property type="nucleotide sequence ID" value="NZ_CP012502.1"/>
</dbReference>
<evidence type="ECO:0000313" key="3">
    <source>
        <dbReference type="Proteomes" id="UP000094463"/>
    </source>
</evidence>
<dbReference type="Proteomes" id="UP000094463">
    <property type="component" value="Chromosome"/>
</dbReference>
<dbReference type="PROSITE" id="PS51186">
    <property type="entry name" value="GNAT"/>
    <property type="match status" value="1"/>
</dbReference>
<dbReference type="PANTHER" id="PTHR43441:SF12">
    <property type="entry name" value="RIBOSOMAL N-ACETYLTRANSFERASE YDAF-RELATED"/>
    <property type="match status" value="1"/>
</dbReference>
<protein>
    <submittedName>
        <fullName evidence="2">Ribosomal-protein-L7p-serine acetyltransferase</fullName>
    </submittedName>
</protein>
<dbReference type="KEGG" id="bbev:BBEV_2935"/>
<accession>A0A1D7QZA2</accession>
<dbReference type="PATRIC" id="fig|632773.3.peg.3074"/>
<dbReference type="GO" id="GO:1990189">
    <property type="term" value="F:protein N-terminal-serine acetyltransferase activity"/>
    <property type="evidence" value="ECO:0007669"/>
    <property type="project" value="TreeGrafter"/>
</dbReference>
<organism evidence="2 3">
    <name type="scientific">Salisediminibacterium beveridgei</name>
    <dbReference type="NCBI Taxonomy" id="632773"/>
    <lineage>
        <taxon>Bacteria</taxon>
        <taxon>Bacillati</taxon>
        <taxon>Bacillota</taxon>
        <taxon>Bacilli</taxon>
        <taxon>Bacillales</taxon>
        <taxon>Bacillaceae</taxon>
        <taxon>Salisediminibacterium</taxon>
    </lineage>
</organism>
<sequence length="179" mass="20534">MFTCNLTDETELRLLEIRHAEALYLLTTSSSAHLREWLPWVDHINHVADSRAFIESGLKQFTHQDGFHAGIWHRGQLAGVIGLHGIHWGNRSTSIGYWIGDRFEGKGLVTMATKALVHHCFDELNLERVEIRVATGNPRSQAIPKRLGFTEEGILRHAEYLYDHYVDHIVYSKLADEHQ</sequence>